<protein>
    <submittedName>
        <fullName evidence="4">N-acetyltransferase</fullName>
    </submittedName>
</protein>
<dbReference type="InterPro" id="IPR050832">
    <property type="entry name" value="Bact_Acetyltransf"/>
</dbReference>
<dbReference type="KEGG" id="rsb:RS694_12460"/>
<gene>
    <name evidence="4" type="ORF">RS694_12460</name>
</gene>
<evidence type="ECO:0000256" key="2">
    <source>
        <dbReference type="ARBA" id="ARBA00023315"/>
    </source>
</evidence>
<dbReference type="InterPro" id="IPR000182">
    <property type="entry name" value="GNAT_dom"/>
</dbReference>
<dbReference type="PANTHER" id="PTHR43877:SF2">
    <property type="entry name" value="AMINOALKYLPHOSPHONATE N-ACETYLTRANSFERASE-RELATED"/>
    <property type="match status" value="1"/>
</dbReference>
<keyword evidence="2" id="KW-0012">Acyltransferase</keyword>
<dbReference type="InterPro" id="IPR016181">
    <property type="entry name" value="Acyl_CoA_acyltransferase"/>
</dbReference>
<dbReference type="Gene3D" id="3.40.630.30">
    <property type="match status" value="1"/>
</dbReference>
<dbReference type="eggNOG" id="COG0456">
    <property type="taxonomic scope" value="Bacteria"/>
</dbReference>
<sequence>MPPVHARLATLQDLSTVAALFDAYRQFYEQAPDLAAATQFIAARMHKQESVILLAEDADANAVGFCQLYPTFCSVEAQPIYVLYDLFVTPQSRKTGAGKQLLLAAEDLARRHGMARMDLTTARTNLTAQRLYTALGWVRDDVFLAYSRRIAA</sequence>
<evidence type="ECO:0000313" key="4">
    <source>
        <dbReference type="EMBL" id="APW43256.1"/>
    </source>
</evidence>
<evidence type="ECO:0000259" key="3">
    <source>
        <dbReference type="PROSITE" id="PS51186"/>
    </source>
</evidence>
<dbReference type="Pfam" id="PF00583">
    <property type="entry name" value="Acetyltransf_1"/>
    <property type="match status" value="1"/>
</dbReference>
<dbReference type="AlphaFoldDB" id="A0A1P8KBC8"/>
<evidence type="ECO:0000256" key="1">
    <source>
        <dbReference type="ARBA" id="ARBA00022679"/>
    </source>
</evidence>
<keyword evidence="1 4" id="KW-0808">Transferase</keyword>
<keyword evidence="5" id="KW-1185">Reference proteome</keyword>
<dbReference type="CDD" id="cd04301">
    <property type="entry name" value="NAT_SF"/>
    <property type="match status" value="1"/>
</dbReference>
<dbReference type="EMBL" id="CP019239">
    <property type="protein sequence ID" value="APW43256.1"/>
    <property type="molecule type" value="Genomic_DNA"/>
</dbReference>
<feature type="domain" description="N-acetyltransferase" evidence="3">
    <location>
        <begin position="4"/>
        <end position="152"/>
    </location>
</feature>
<dbReference type="Proteomes" id="UP000186110">
    <property type="component" value="Chromosome"/>
</dbReference>
<reference evidence="4 5" key="1">
    <citation type="submission" date="2017-01" db="EMBL/GenBank/DDBJ databases">
        <authorList>
            <person name="Mah S.A."/>
            <person name="Swanson W.J."/>
            <person name="Moy G.W."/>
            <person name="Vacquier V.D."/>
        </authorList>
    </citation>
    <scope>NUCLEOTIDE SEQUENCE [LARGE SCALE GENOMIC DNA]</scope>
    <source>
        <strain evidence="4 5">DSM 22694</strain>
    </source>
</reference>
<dbReference type="PROSITE" id="PS51186">
    <property type="entry name" value="GNAT"/>
    <property type="match status" value="1"/>
</dbReference>
<proteinExistence type="predicted"/>
<dbReference type="STRING" id="1484693.RS694_12460"/>
<name>A0A1P8KBC8_9BURK</name>
<organism evidence="4 5">
    <name type="scientific">Rhodoferax saidenbachensis</name>
    <dbReference type="NCBI Taxonomy" id="1484693"/>
    <lineage>
        <taxon>Bacteria</taxon>
        <taxon>Pseudomonadati</taxon>
        <taxon>Pseudomonadota</taxon>
        <taxon>Betaproteobacteria</taxon>
        <taxon>Burkholderiales</taxon>
        <taxon>Comamonadaceae</taxon>
        <taxon>Rhodoferax</taxon>
    </lineage>
</organism>
<evidence type="ECO:0000313" key="5">
    <source>
        <dbReference type="Proteomes" id="UP000186110"/>
    </source>
</evidence>
<dbReference type="GO" id="GO:0016747">
    <property type="term" value="F:acyltransferase activity, transferring groups other than amino-acyl groups"/>
    <property type="evidence" value="ECO:0007669"/>
    <property type="project" value="InterPro"/>
</dbReference>
<accession>A0A1P8KBC8</accession>
<dbReference type="PANTHER" id="PTHR43877">
    <property type="entry name" value="AMINOALKYLPHOSPHONATE N-ACETYLTRANSFERASE-RELATED-RELATED"/>
    <property type="match status" value="1"/>
</dbReference>
<dbReference type="RefSeq" id="WP_029708388.1">
    <property type="nucleotide sequence ID" value="NZ_CP019239.1"/>
</dbReference>
<dbReference type="SUPFAM" id="SSF55729">
    <property type="entry name" value="Acyl-CoA N-acyltransferases (Nat)"/>
    <property type="match status" value="1"/>
</dbReference>